<feature type="domain" description="ABC transporter" evidence="8">
    <location>
        <begin position="309"/>
        <end position="540"/>
    </location>
</feature>
<dbReference type="GO" id="GO:0005886">
    <property type="term" value="C:plasma membrane"/>
    <property type="evidence" value="ECO:0007669"/>
    <property type="project" value="UniProtKB-SubCell"/>
</dbReference>
<dbReference type="Gene3D" id="3.40.50.300">
    <property type="entry name" value="P-loop containing nucleotide triphosphate hydrolases"/>
    <property type="match status" value="1"/>
</dbReference>
<keyword evidence="5 7" id="KW-1133">Transmembrane helix</keyword>
<dbReference type="GO" id="GO:0016887">
    <property type="term" value="F:ATP hydrolysis activity"/>
    <property type="evidence" value="ECO:0007669"/>
    <property type="project" value="InterPro"/>
</dbReference>
<dbReference type="InterPro" id="IPR003439">
    <property type="entry name" value="ABC_transporter-like_ATP-bd"/>
</dbReference>
<feature type="transmembrane region" description="Helical" evidence="7">
    <location>
        <begin position="167"/>
        <end position="185"/>
    </location>
</feature>
<keyword evidence="3" id="KW-0547">Nucleotide-binding</keyword>
<organism evidence="10 11">
    <name type="scientific">Sphingomonas oleivorans</name>
    <dbReference type="NCBI Taxonomy" id="1735121"/>
    <lineage>
        <taxon>Bacteria</taxon>
        <taxon>Pseudomonadati</taxon>
        <taxon>Pseudomonadota</taxon>
        <taxon>Alphaproteobacteria</taxon>
        <taxon>Sphingomonadales</taxon>
        <taxon>Sphingomonadaceae</taxon>
        <taxon>Sphingomonas</taxon>
    </lineage>
</organism>
<dbReference type="SUPFAM" id="SSF90123">
    <property type="entry name" value="ABC transporter transmembrane region"/>
    <property type="match status" value="1"/>
</dbReference>
<evidence type="ECO:0000256" key="2">
    <source>
        <dbReference type="ARBA" id="ARBA00022692"/>
    </source>
</evidence>
<comment type="subcellular location">
    <subcellularLocation>
        <location evidence="1">Cell membrane</location>
        <topology evidence="1">Multi-pass membrane protein</topology>
    </subcellularLocation>
</comment>
<evidence type="ECO:0000259" key="8">
    <source>
        <dbReference type="PROSITE" id="PS50893"/>
    </source>
</evidence>
<feature type="transmembrane region" description="Helical" evidence="7">
    <location>
        <begin position="20"/>
        <end position="45"/>
    </location>
</feature>
<dbReference type="Gene3D" id="1.20.1560.10">
    <property type="entry name" value="ABC transporter type 1, transmembrane domain"/>
    <property type="match status" value="1"/>
</dbReference>
<proteinExistence type="predicted"/>
<feature type="transmembrane region" description="Helical" evidence="7">
    <location>
        <begin position="57"/>
        <end position="77"/>
    </location>
</feature>
<dbReference type="GO" id="GO:0034040">
    <property type="term" value="F:ATPase-coupled lipid transmembrane transporter activity"/>
    <property type="evidence" value="ECO:0007669"/>
    <property type="project" value="TreeGrafter"/>
</dbReference>
<dbReference type="InterPro" id="IPR011527">
    <property type="entry name" value="ABC1_TM_dom"/>
</dbReference>
<dbReference type="AlphaFoldDB" id="A0A2T5FUQ2"/>
<evidence type="ECO:0000313" key="11">
    <source>
        <dbReference type="Proteomes" id="UP000244162"/>
    </source>
</evidence>
<name>A0A2T5FUQ2_9SPHN</name>
<evidence type="ECO:0000256" key="7">
    <source>
        <dbReference type="SAM" id="Phobius"/>
    </source>
</evidence>
<dbReference type="SMART" id="SM00382">
    <property type="entry name" value="AAA"/>
    <property type="match status" value="1"/>
</dbReference>
<evidence type="ECO:0000256" key="1">
    <source>
        <dbReference type="ARBA" id="ARBA00004651"/>
    </source>
</evidence>
<dbReference type="InterPro" id="IPR039421">
    <property type="entry name" value="Type_1_exporter"/>
</dbReference>
<evidence type="ECO:0000256" key="5">
    <source>
        <dbReference type="ARBA" id="ARBA00022989"/>
    </source>
</evidence>
<feature type="transmembrane region" description="Helical" evidence="7">
    <location>
        <begin position="144"/>
        <end position="161"/>
    </location>
</feature>
<protein>
    <submittedName>
        <fullName evidence="10">Cysteine ABC transporter permease</fullName>
    </submittedName>
</protein>
<sequence>MTPFLASLLAAERARQRRRLVRAALFAALVAAASVLLLGLSGWFITAAAAAGAGGPIVARAFNYMLPSATIRLLAIVRTGARYGERLASHDAALGALARIRPALFRAIAAAPVTRALSFATGEATARMVQDVDTIETRFVRLSAPWSAVAALGSGVGLTLLGGGAAALATALCLGLLLVAAGLLARRLEAPGRAVQRATGALKEEFAALAEAMAELRCFGLEGWAADRIETRSRALADAQRAQARAHGWFELLHALALGIAATAALLLSAQAGAAIAALAALAAAMTVDGAAPLLRSLAQRGSLREAEARLEALLDTALPAERRATPMSDAPTIELLHPLSCHLAPGMRVALVGPSGIGKTTLVETLLGLREARPGQIRLDGVDVATLPAETLRRCFAWLPQDAMLLSGTVRDNLLLSRPDADDTALWHALHDAVLDERVRALPQGLDSWIGENGARLSGGERRRLALARAYLAEAPWLLLDEPTEGLDRATEDHVINRMTSRLAATGQGLLLVSHRPRPTATCERLLRLDLARGPTAQPGVAA</sequence>
<keyword evidence="11" id="KW-1185">Reference proteome</keyword>
<dbReference type="Pfam" id="PF00005">
    <property type="entry name" value="ABC_tran"/>
    <property type="match status" value="1"/>
</dbReference>
<comment type="caution">
    <text evidence="10">The sequence shown here is derived from an EMBL/GenBank/DDBJ whole genome shotgun (WGS) entry which is preliminary data.</text>
</comment>
<dbReference type="EMBL" id="NWBU01000016">
    <property type="protein sequence ID" value="PTQ08236.1"/>
    <property type="molecule type" value="Genomic_DNA"/>
</dbReference>
<evidence type="ECO:0000256" key="4">
    <source>
        <dbReference type="ARBA" id="ARBA00022840"/>
    </source>
</evidence>
<accession>A0A2T5FUQ2</accession>
<reference evidence="10 11" key="1">
    <citation type="submission" date="2017-09" db="EMBL/GenBank/DDBJ databases">
        <title>Sphingomonas panjinensis sp.nov., isolated from oil-contaminated soil.</title>
        <authorList>
            <person name="Wang L."/>
            <person name="Chen L."/>
        </authorList>
    </citation>
    <scope>NUCLEOTIDE SEQUENCE [LARGE SCALE GENOMIC DNA]</scope>
    <source>
        <strain evidence="10 11">FW-11</strain>
    </source>
</reference>
<evidence type="ECO:0000313" key="10">
    <source>
        <dbReference type="EMBL" id="PTQ08236.1"/>
    </source>
</evidence>
<feature type="transmembrane region" description="Helical" evidence="7">
    <location>
        <begin position="274"/>
        <end position="295"/>
    </location>
</feature>
<evidence type="ECO:0000256" key="6">
    <source>
        <dbReference type="ARBA" id="ARBA00023136"/>
    </source>
</evidence>
<dbReference type="InterPro" id="IPR003593">
    <property type="entry name" value="AAA+_ATPase"/>
</dbReference>
<keyword evidence="2 7" id="KW-0812">Transmembrane</keyword>
<dbReference type="PANTHER" id="PTHR24221">
    <property type="entry name" value="ATP-BINDING CASSETTE SUB-FAMILY B"/>
    <property type="match status" value="1"/>
</dbReference>
<evidence type="ECO:0000256" key="3">
    <source>
        <dbReference type="ARBA" id="ARBA00022741"/>
    </source>
</evidence>
<gene>
    <name evidence="10" type="ORF">CLG96_16200</name>
</gene>
<dbReference type="PROSITE" id="PS00211">
    <property type="entry name" value="ABC_TRANSPORTER_1"/>
    <property type="match status" value="1"/>
</dbReference>
<dbReference type="GO" id="GO:0140359">
    <property type="term" value="F:ABC-type transporter activity"/>
    <property type="evidence" value="ECO:0007669"/>
    <property type="project" value="InterPro"/>
</dbReference>
<dbReference type="Proteomes" id="UP000244162">
    <property type="component" value="Unassembled WGS sequence"/>
</dbReference>
<feature type="domain" description="ABC transmembrane type-1" evidence="9">
    <location>
        <begin position="23"/>
        <end position="300"/>
    </location>
</feature>
<dbReference type="InterPro" id="IPR027417">
    <property type="entry name" value="P-loop_NTPase"/>
</dbReference>
<dbReference type="SUPFAM" id="SSF52540">
    <property type="entry name" value="P-loop containing nucleoside triphosphate hydrolases"/>
    <property type="match status" value="1"/>
</dbReference>
<keyword evidence="4" id="KW-0067">ATP-binding</keyword>
<dbReference type="PROSITE" id="PS50893">
    <property type="entry name" value="ABC_TRANSPORTER_2"/>
    <property type="match status" value="1"/>
</dbReference>
<dbReference type="RefSeq" id="WP_107969478.1">
    <property type="nucleotide sequence ID" value="NZ_NWBU01000016.1"/>
</dbReference>
<dbReference type="OrthoDB" id="5288404at2"/>
<dbReference type="GO" id="GO:0005524">
    <property type="term" value="F:ATP binding"/>
    <property type="evidence" value="ECO:0007669"/>
    <property type="project" value="UniProtKB-KW"/>
</dbReference>
<evidence type="ECO:0000259" key="9">
    <source>
        <dbReference type="PROSITE" id="PS50929"/>
    </source>
</evidence>
<dbReference type="PANTHER" id="PTHR24221:SF654">
    <property type="entry name" value="ATP-BINDING CASSETTE SUB-FAMILY B MEMBER 6"/>
    <property type="match status" value="1"/>
</dbReference>
<dbReference type="InterPro" id="IPR036640">
    <property type="entry name" value="ABC1_TM_sf"/>
</dbReference>
<dbReference type="InterPro" id="IPR017871">
    <property type="entry name" value="ABC_transporter-like_CS"/>
</dbReference>
<feature type="transmembrane region" description="Helical" evidence="7">
    <location>
        <begin position="249"/>
        <end position="268"/>
    </location>
</feature>
<dbReference type="PROSITE" id="PS50929">
    <property type="entry name" value="ABC_TM1F"/>
    <property type="match status" value="1"/>
</dbReference>
<keyword evidence="6 7" id="KW-0472">Membrane</keyword>